<evidence type="ECO:0000313" key="3">
    <source>
        <dbReference type="Proteomes" id="UP000886847"/>
    </source>
</evidence>
<gene>
    <name evidence="2" type="ORF">H9851_02585</name>
</gene>
<feature type="signal peptide" evidence="1">
    <location>
        <begin position="1"/>
        <end position="25"/>
    </location>
</feature>
<protein>
    <submittedName>
        <fullName evidence="2">Uncharacterized protein</fullName>
    </submittedName>
</protein>
<organism evidence="2 3">
    <name type="scientific">Candidatus Borkfalkia faecavium</name>
    <dbReference type="NCBI Taxonomy" id="2838508"/>
    <lineage>
        <taxon>Bacteria</taxon>
        <taxon>Bacillati</taxon>
        <taxon>Bacillota</taxon>
        <taxon>Clostridia</taxon>
        <taxon>Christensenellales</taxon>
        <taxon>Christensenellaceae</taxon>
        <taxon>Candidatus Borkfalkia</taxon>
    </lineage>
</organism>
<reference evidence="2" key="1">
    <citation type="journal article" date="2021" name="PeerJ">
        <title>Extensive microbial diversity within the chicken gut microbiome revealed by metagenomics and culture.</title>
        <authorList>
            <person name="Gilroy R."/>
            <person name="Ravi A."/>
            <person name="Getino M."/>
            <person name="Pursley I."/>
            <person name="Horton D.L."/>
            <person name="Alikhan N.F."/>
            <person name="Baker D."/>
            <person name="Gharbi K."/>
            <person name="Hall N."/>
            <person name="Watson M."/>
            <person name="Adriaenssens E.M."/>
            <person name="Foster-Nyarko E."/>
            <person name="Jarju S."/>
            <person name="Secka A."/>
            <person name="Antonio M."/>
            <person name="Oren A."/>
            <person name="Chaudhuri R.R."/>
            <person name="La Ragione R."/>
            <person name="Hildebrand F."/>
            <person name="Pallen M.J."/>
        </authorList>
    </citation>
    <scope>NUCLEOTIDE SEQUENCE</scope>
    <source>
        <strain evidence="2">2189</strain>
    </source>
</reference>
<evidence type="ECO:0000256" key="1">
    <source>
        <dbReference type="SAM" id="SignalP"/>
    </source>
</evidence>
<feature type="chain" id="PRO_5038744903" evidence="1">
    <location>
        <begin position="26"/>
        <end position="307"/>
    </location>
</feature>
<dbReference type="PROSITE" id="PS51257">
    <property type="entry name" value="PROKAR_LIPOPROTEIN"/>
    <property type="match status" value="1"/>
</dbReference>
<reference evidence="2" key="2">
    <citation type="submission" date="2021-04" db="EMBL/GenBank/DDBJ databases">
        <authorList>
            <person name="Gilroy R."/>
        </authorList>
    </citation>
    <scope>NUCLEOTIDE SEQUENCE</scope>
    <source>
        <strain evidence="2">2189</strain>
    </source>
</reference>
<dbReference type="AlphaFoldDB" id="A0A9D1W1K1"/>
<comment type="caution">
    <text evidence="2">The sequence shown here is derived from an EMBL/GenBank/DDBJ whole genome shotgun (WGS) entry which is preliminary data.</text>
</comment>
<dbReference type="EMBL" id="DXEW01000012">
    <property type="protein sequence ID" value="HIX50147.1"/>
    <property type="molecule type" value="Genomic_DNA"/>
</dbReference>
<accession>A0A9D1W1K1</accession>
<keyword evidence="1" id="KW-0732">Signal</keyword>
<evidence type="ECO:0000313" key="2">
    <source>
        <dbReference type="EMBL" id="HIX50147.1"/>
    </source>
</evidence>
<proteinExistence type="predicted"/>
<sequence length="307" mass="34624">MKHKWKRAAACALAIGMLFSLSACGKDAAIEKTVTYRLSRYRHEDGELSKEQAVDAYLREAGYSELFIGNTGAETKYFLYQKKAVFQRSTGVPVGAADGEWSGFSADLVVSDASMPESGISVKWLTVNWRWQADRFAEEEKISIEWDESYAALSNSALFELHGSGHLEHAEQNLDYNAPELPLDQTGTYFVASTDPAAIDRQPLVYSEPMHIDMGENSVTYTFSVDFGSMFEMEYYLIDKEGEKIYGGRGYYLIDSSDYRGSFTICIAKFSEINNYRSAVARYYKQDDGAYAEKIGGICDFREYIEE</sequence>
<dbReference type="Proteomes" id="UP000886847">
    <property type="component" value="Unassembled WGS sequence"/>
</dbReference>
<name>A0A9D1W1K1_9FIRM</name>